<keyword evidence="5 6" id="KW-0472">Membrane</keyword>
<evidence type="ECO:0000256" key="6">
    <source>
        <dbReference type="SAM" id="Phobius"/>
    </source>
</evidence>
<dbReference type="HOGENOM" id="CLU_048072_3_1_7"/>
<dbReference type="Pfam" id="PF03706">
    <property type="entry name" value="LPG_synthase_TM"/>
    <property type="match status" value="1"/>
</dbReference>
<dbReference type="STRING" id="290397.Adeh_1857"/>
<protein>
    <recommendedName>
        <fullName evidence="9">Flippase-like domain-containing protein</fullName>
    </recommendedName>
</protein>
<feature type="transmembrane region" description="Helical" evidence="6">
    <location>
        <begin position="161"/>
        <end position="183"/>
    </location>
</feature>
<keyword evidence="3 6" id="KW-0812">Transmembrane</keyword>
<name>Q2IIZ8_ANADE</name>
<gene>
    <name evidence="7" type="ordered locus">Adeh_1857</name>
</gene>
<feature type="transmembrane region" description="Helical" evidence="6">
    <location>
        <begin position="126"/>
        <end position="149"/>
    </location>
</feature>
<sequence length="363" mass="38289">MSEPAPSPPRARTHRAAQVIGGLAISAVALWLTLRGKDLGGIGQALRDADYRYLWLYLPFLAAIHLLRTVRWGLLLEPVAKVPFGRLNAVSAVGIMALSLLPFRLGEFARPYLVADRPRLRVSSALSSVVVERVADGIFTGLLLMVSLLSVPEGTPGLRVIRTAGVVVSLAFVALLAFLVGAYRNRALAVSLATRLATPISPRLAARGAGMLDAFIHGLRLVPSGRKVALFFALTGIYWGVNVWGMQVLARGFGFDLGAAAACTVLGVLVVGVMIPAGPGMVGTFQGAVVLGLGLVAPGAAVSTHGVAYANVLWAAQIGAQVAVGLPFLFSRHIELGRLFTAPREMEAGLEDEETEYRAGEGR</sequence>
<evidence type="ECO:0000313" key="7">
    <source>
        <dbReference type="EMBL" id="ABC81629.1"/>
    </source>
</evidence>
<feature type="transmembrane region" description="Helical" evidence="6">
    <location>
        <begin position="282"/>
        <end position="302"/>
    </location>
</feature>
<feature type="transmembrane region" description="Helical" evidence="6">
    <location>
        <begin position="308"/>
        <end position="330"/>
    </location>
</feature>
<feature type="transmembrane region" description="Helical" evidence="6">
    <location>
        <begin position="257"/>
        <end position="275"/>
    </location>
</feature>
<dbReference type="Proteomes" id="UP000001935">
    <property type="component" value="Chromosome"/>
</dbReference>
<evidence type="ECO:0000256" key="1">
    <source>
        <dbReference type="ARBA" id="ARBA00004651"/>
    </source>
</evidence>
<dbReference type="PANTHER" id="PTHR39087">
    <property type="entry name" value="UPF0104 MEMBRANE PROTEIN MJ1595"/>
    <property type="match status" value="1"/>
</dbReference>
<proteinExistence type="predicted"/>
<evidence type="ECO:0000256" key="4">
    <source>
        <dbReference type="ARBA" id="ARBA00022989"/>
    </source>
</evidence>
<keyword evidence="4 6" id="KW-1133">Transmembrane helix</keyword>
<feature type="transmembrane region" description="Helical" evidence="6">
    <location>
        <begin position="86"/>
        <end position="105"/>
    </location>
</feature>
<dbReference type="KEGG" id="ade:Adeh_1857"/>
<evidence type="ECO:0000256" key="3">
    <source>
        <dbReference type="ARBA" id="ARBA00022692"/>
    </source>
</evidence>
<dbReference type="NCBIfam" id="TIGR00374">
    <property type="entry name" value="flippase-like domain"/>
    <property type="match status" value="1"/>
</dbReference>
<feature type="transmembrane region" description="Helical" evidence="6">
    <location>
        <begin position="54"/>
        <end position="74"/>
    </location>
</feature>
<organism evidence="7 8">
    <name type="scientific">Anaeromyxobacter dehalogenans (strain 2CP-C)</name>
    <dbReference type="NCBI Taxonomy" id="290397"/>
    <lineage>
        <taxon>Bacteria</taxon>
        <taxon>Pseudomonadati</taxon>
        <taxon>Myxococcota</taxon>
        <taxon>Myxococcia</taxon>
        <taxon>Myxococcales</taxon>
        <taxon>Cystobacterineae</taxon>
        <taxon>Anaeromyxobacteraceae</taxon>
        <taxon>Anaeromyxobacter</taxon>
    </lineage>
</organism>
<evidence type="ECO:0000256" key="5">
    <source>
        <dbReference type="ARBA" id="ARBA00023136"/>
    </source>
</evidence>
<dbReference type="PANTHER" id="PTHR39087:SF2">
    <property type="entry name" value="UPF0104 MEMBRANE PROTEIN MJ1595"/>
    <property type="match status" value="1"/>
</dbReference>
<evidence type="ECO:0000256" key="2">
    <source>
        <dbReference type="ARBA" id="ARBA00022475"/>
    </source>
</evidence>
<dbReference type="EMBL" id="CP000251">
    <property type="protein sequence ID" value="ABC81629.1"/>
    <property type="molecule type" value="Genomic_DNA"/>
</dbReference>
<evidence type="ECO:0000313" key="8">
    <source>
        <dbReference type="Proteomes" id="UP000001935"/>
    </source>
</evidence>
<dbReference type="AlphaFoldDB" id="Q2IIZ8"/>
<keyword evidence="2" id="KW-1003">Cell membrane</keyword>
<feature type="transmembrane region" description="Helical" evidence="6">
    <location>
        <begin position="228"/>
        <end position="245"/>
    </location>
</feature>
<dbReference type="InterPro" id="IPR022791">
    <property type="entry name" value="L-PG_synthase/AglD"/>
</dbReference>
<dbReference type="GO" id="GO:0005886">
    <property type="term" value="C:plasma membrane"/>
    <property type="evidence" value="ECO:0007669"/>
    <property type="project" value="UniProtKB-SubCell"/>
</dbReference>
<reference evidence="7" key="1">
    <citation type="submission" date="2006-01" db="EMBL/GenBank/DDBJ databases">
        <title>Complete sequence of Anaeromyxobacter dehalogenans 2CP-C.</title>
        <authorList>
            <consortium name="US DOE Joint Genome Institute"/>
            <person name="Copeland A."/>
            <person name="Lucas S."/>
            <person name="Lapidus A."/>
            <person name="Barry K."/>
            <person name="Detter J.C."/>
            <person name="Glavina T."/>
            <person name="Hammon N."/>
            <person name="Israni S."/>
            <person name="Pitluck S."/>
            <person name="Brettin T."/>
            <person name="Bruce D."/>
            <person name="Han C."/>
            <person name="Tapia R."/>
            <person name="Gilna P."/>
            <person name="Kiss H."/>
            <person name="Schmutz J."/>
            <person name="Larimer F."/>
            <person name="Land M."/>
            <person name="Kyrpides N."/>
            <person name="Anderson I."/>
            <person name="Sanford R.A."/>
            <person name="Ritalahti K.M."/>
            <person name="Thomas H.S."/>
            <person name="Kirby J.R."/>
            <person name="Zhulin I.B."/>
            <person name="Loeffler F.E."/>
            <person name="Richardson P."/>
        </authorList>
    </citation>
    <scope>NUCLEOTIDE SEQUENCE</scope>
    <source>
        <strain evidence="7">2CP-C</strain>
    </source>
</reference>
<accession>Q2IIZ8</accession>
<dbReference type="OrthoDB" id="9786506at2"/>
<comment type="subcellular location">
    <subcellularLocation>
        <location evidence="1">Cell membrane</location>
        <topology evidence="1">Multi-pass membrane protein</topology>
    </subcellularLocation>
</comment>
<feature type="transmembrane region" description="Helical" evidence="6">
    <location>
        <begin position="16"/>
        <end position="34"/>
    </location>
</feature>
<evidence type="ECO:0008006" key="9">
    <source>
        <dbReference type="Google" id="ProtNLM"/>
    </source>
</evidence>
<dbReference type="RefSeq" id="WP_011420912.1">
    <property type="nucleotide sequence ID" value="NC_007760.1"/>
</dbReference>
<dbReference type="eggNOG" id="COG0392">
    <property type="taxonomic scope" value="Bacteria"/>
</dbReference>